<proteinExistence type="predicted"/>
<name>A0A9Q0MXC8_9DIPT</name>
<protein>
    <submittedName>
        <fullName evidence="1">Uncharacterized protein</fullName>
    </submittedName>
</protein>
<sequence>SYFHPKNVNEKAIASLQTRKAFQNRSPIEGSCLNNCVRPGVTTFAQCKMPQRTFQQGERIDLKNRKESQRNRLNTSSQLKNDLINMLIST</sequence>
<dbReference type="EMBL" id="WJQU01000003">
    <property type="protein sequence ID" value="KAJ6638322.1"/>
    <property type="molecule type" value="Genomic_DNA"/>
</dbReference>
<keyword evidence="2" id="KW-1185">Reference proteome</keyword>
<feature type="non-terminal residue" evidence="1">
    <location>
        <position position="90"/>
    </location>
</feature>
<evidence type="ECO:0000313" key="2">
    <source>
        <dbReference type="Proteomes" id="UP001151699"/>
    </source>
</evidence>
<gene>
    <name evidence="1" type="ORF">Bhyg_11057</name>
</gene>
<dbReference type="AlphaFoldDB" id="A0A9Q0MXC8"/>
<organism evidence="1 2">
    <name type="scientific">Pseudolycoriella hygida</name>
    <dbReference type="NCBI Taxonomy" id="35572"/>
    <lineage>
        <taxon>Eukaryota</taxon>
        <taxon>Metazoa</taxon>
        <taxon>Ecdysozoa</taxon>
        <taxon>Arthropoda</taxon>
        <taxon>Hexapoda</taxon>
        <taxon>Insecta</taxon>
        <taxon>Pterygota</taxon>
        <taxon>Neoptera</taxon>
        <taxon>Endopterygota</taxon>
        <taxon>Diptera</taxon>
        <taxon>Nematocera</taxon>
        <taxon>Sciaroidea</taxon>
        <taxon>Sciaridae</taxon>
        <taxon>Pseudolycoriella</taxon>
    </lineage>
</organism>
<comment type="caution">
    <text evidence="1">The sequence shown here is derived from an EMBL/GenBank/DDBJ whole genome shotgun (WGS) entry which is preliminary data.</text>
</comment>
<accession>A0A9Q0MXC8</accession>
<evidence type="ECO:0000313" key="1">
    <source>
        <dbReference type="EMBL" id="KAJ6638322.1"/>
    </source>
</evidence>
<dbReference type="Proteomes" id="UP001151699">
    <property type="component" value="Chromosome X"/>
</dbReference>
<reference evidence="1" key="1">
    <citation type="submission" date="2022-07" db="EMBL/GenBank/DDBJ databases">
        <authorList>
            <person name="Trinca V."/>
            <person name="Uliana J.V.C."/>
            <person name="Torres T.T."/>
            <person name="Ward R.J."/>
            <person name="Monesi N."/>
        </authorList>
    </citation>
    <scope>NUCLEOTIDE SEQUENCE</scope>
    <source>
        <strain evidence="1">HSMRA1968</strain>
        <tissue evidence="1">Whole embryos</tissue>
    </source>
</reference>